<dbReference type="Proteomes" id="UP000289132">
    <property type="component" value="Unassembled WGS sequence"/>
</dbReference>
<reference evidence="2 4" key="2">
    <citation type="submission" date="2018-07" db="EMBL/GenBank/DDBJ databases">
        <title>Complete genome of the Arcobacter trophiarum type strain LMG 25534.</title>
        <authorList>
            <person name="Miller W.G."/>
            <person name="Yee E."/>
        </authorList>
    </citation>
    <scope>NUCLEOTIDE SEQUENCE [LARGE SCALE GENOMIC DNA]</scope>
    <source>
        <strain evidence="2 4">LMG 25534</strain>
    </source>
</reference>
<dbReference type="RefSeq" id="WP_115429403.1">
    <property type="nucleotide sequence ID" value="NZ_CP031367.1"/>
</dbReference>
<dbReference type="InterPro" id="IPR023473">
    <property type="entry name" value="AMMECR1"/>
</dbReference>
<dbReference type="SUPFAM" id="SSF143447">
    <property type="entry name" value="AMMECR1-like"/>
    <property type="match status" value="1"/>
</dbReference>
<dbReference type="EMBL" id="PDKD01000024">
    <property type="protein sequence ID" value="RXJ89362.1"/>
    <property type="molecule type" value="Genomic_DNA"/>
</dbReference>
<dbReference type="Pfam" id="PF01871">
    <property type="entry name" value="AMMECR1"/>
    <property type="match status" value="1"/>
</dbReference>
<dbReference type="PANTHER" id="PTHR13016:SF0">
    <property type="entry name" value="AMME SYNDROME CANDIDATE GENE 1 PROTEIN"/>
    <property type="match status" value="1"/>
</dbReference>
<protein>
    <submittedName>
        <fullName evidence="3">AMMECR1 domain-containing protein</fullName>
    </submittedName>
    <submittedName>
        <fullName evidence="2">AmmeMemoRadiSam system protein A</fullName>
    </submittedName>
</protein>
<gene>
    <name evidence="2" type="ORF">ATR_0646</name>
    <name evidence="3" type="ORF">CRU87_09420</name>
</gene>
<accession>A0AAD0QKD0</accession>
<dbReference type="NCBIfam" id="TIGR04335">
    <property type="entry name" value="AmmeMemoSam_A"/>
    <property type="match status" value="1"/>
</dbReference>
<dbReference type="InterPro" id="IPR036071">
    <property type="entry name" value="AMMECR1_dom_sf"/>
</dbReference>
<evidence type="ECO:0000313" key="2">
    <source>
        <dbReference type="EMBL" id="AXK48515.1"/>
    </source>
</evidence>
<evidence type="ECO:0000259" key="1">
    <source>
        <dbReference type="PROSITE" id="PS51112"/>
    </source>
</evidence>
<keyword evidence="5" id="KW-1185">Reference proteome</keyword>
<dbReference type="InterPro" id="IPR002733">
    <property type="entry name" value="AMMECR1_domain"/>
</dbReference>
<organism evidence="2 4">
    <name type="scientific">Aliarcobacter trophiarum LMG 25534</name>
    <dbReference type="NCBI Taxonomy" id="1032241"/>
    <lineage>
        <taxon>Bacteria</taxon>
        <taxon>Pseudomonadati</taxon>
        <taxon>Campylobacterota</taxon>
        <taxon>Epsilonproteobacteria</taxon>
        <taxon>Campylobacterales</taxon>
        <taxon>Arcobacteraceae</taxon>
        <taxon>Aliarcobacter</taxon>
    </lineage>
</organism>
<dbReference type="InterPro" id="IPR027485">
    <property type="entry name" value="AMMECR1_N"/>
</dbReference>
<dbReference type="EMBL" id="CP031367">
    <property type="protein sequence ID" value="AXK48515.1"/>
    <property type="molecule type" value="Genomic_DNA"/>
</dbReference>
<dbReference type="Proteomes" id="UP000254504">
    <property type="component" value="Chromosome"/>
</dbReference>
<dbReference type="Gene3D" id="3.30.700.20">
    <property type="entry name" value="Hypothetical protein ph0010, domain 1"/>
    <property type="match status" value="1"/>
</dbReference>
<evidence type="ECO:0000313" key="4">
    <source>
        <dbReference type="Proteomes" id="UP000254504"/>
    </source>
</evidence>
<dbReference type="Gene3D" id="3.30.1490.150">
    <property type="entry name" value="Hypothetical protein ph0010, domain 2"/>
    <property type="match status" value="1"/>
</dbReference>
<feature type="domain" description="AMMECR1" evidence="1">
    <location>
        <begin position="1"/>
        <end position="180"/>
    </location>
</feature>
<dbReference type="InterPro" id="IPR027623">
    <property type="entry name" value="AmmeMemoSam_A"/>
</dbReference>
<dbReference type="NCBIfam" id="TIGR00296">
    <property type="entry name" value="TIGR00296 family protein"/>
    <property type="match status" value="1"/>
</dbReference>
<evidence type="ECO:0000313" key="5">
    <source>
        <dbReference type="Proteomes" id="UP000289132"/>
    </source>
</evidence>
<name>A0AAD0QKD0_9BACT</name>
<dbReference type="KEGG" id="atp:ATR_0646"/>
<proteinExistence type="predicted"/>
<dbReference type="PROSITE" id="PS51112">
    <property type="entry name" value="AMMECR1"/>
    <property type="match status" value="1"/>
</dbReference>
<evidence type="ECO:0000313" key="3">
    <source>
        <dbReference type="EMBL" id="RXJ89362.1"/>
    </source>
</evidence>
<sequence>MKRDILMDIVKKSIEKEFNSDINIDKSELIKNNNFLNEKRATFITLTLNNELRGCIGSLEADKTLFDDLVNNSYMAAFQDPRFLELSLEEFKKVEIEISILTPPTIVEYKDFEDLRSKIKPNIDGVIIEQEGKRSTFLPQVWKMLPTFDEFFAHLCYKGGFEVDDSFNPKVYKYEVEKIK</sequence>
<reference evidence="3 5" key="1">
    <citation type="submission" date="2017-10" db="EMBL/GenBank/DDBJ databases">
        <title>Genomics of the genus Arcobacter.</title>
        <authorList>
            <person name="Perez-Cataluna A."/>
            <person name="Figueras M.J."/>
        </authorList>
    </citation>
    <scope>NUCLEOTIDE SEQUENCE [LARGE SCALE GENOMIC DNA]</scope>
    <source>
        <strain evidence="3 5">LMG 25534</strain>
    </source>
</reference>
<dbReference type="AlphaFoldDB" id="A0AAD0QKD0"/>
<dbReference type="PANTHER" id="PTHR13016">
    <property type="entry name" value="AMMECR1 HOMOLOG"/>
    <property type="match status" value="1"/>
</dbReference>